<keyword evidence="3" id="KW-1185">Reference proteome</keyword>
<organism evidence="2 3">
    <name type="scientific">Oceanidesulfovibrio indonesiensis</name>
    <dbReference type="NCBI Taxonomy" id="54767"/>
    <lineage>
        <taxon>Bacteria</taxon>
        <taxon>Pseudomonadati</taxon>
        <taxon>Thermodesulfobacteriota</taxon>
        <taxon>Desulfovibrionia</taxon>
        <taxon>Desulfovibrionales</taxon>
        <taxon>Desulfovibrionaceae</taxon>
        <taxon>Oceanidesulfovibrio</taxon>
    </lineage>
</organism>
<dbReference type="AlphaFoldDB" id="A0A7M3MGQ0"/>
<reference evidence="2 3" key="1">
    <citation type="submission" date="2018-06" db="EMBL/GenBank/DDBJ databases">
        <title>Complete genome of Desulfovibrio indonesiensis P37SLT.</title>
        <authorList>
            <person name="Crispim J.S."/>
            <person name="Vidigal P.M.P."/>
            <person name="Silva L.C.F."/>
            <person name="Laguardia C.N."/>
            <person name="Araujo L.C."/>
            <person name="Dias R.S."/>
            <person name="Sousa M.P."/>
            <person name="Paula S.O."/>
            <person name="Silva C."/>
        </authorList>
    </citation>
    <scope>NUCLEOTIDE SEQUENCE [LARGE SCALE GENOMIC DNA]</scope>
    <source>
        <strain evidence="2 3">P37SLT</strain>
    </source>
</reference>
<proteinExistence type="predicted"/>
<dbReference type="GO" id="GO:0035438">
    <property type="term" value="F:cyclic-di-GMP binding"/>
    <property type="evidence" value="ECO:0007669"/>
    <property type="project" value="InterPro"/>
</dbReference>
<dbReference type="Proteomes" id="UP000448292">
    <property type="component" value="Unassembled WGS sequence"/>
</dbReference>
<dbReference type="EMBL" id="QMIE01000003">
    <property type="protein sequence ID" value="TVM18656.1"/>
    <property type="molecule type" value="Genomic_DNA"/>
</dbReference>
<evidence type="ECO:0000313" key="3">
    <source>
        <dbReference type="Proteomes" id="UP000448292"/>
    </source>
</evidence>
<evidence type="ECO:0000259" key="1">
    <source>
        <dbReference type="Pfam" id="PF07238"/>
    </source>
</evidence>
<gene>
    <name evidence="2" type="ORF">DPQ33_04020</name>
</gene>
<dbReference type="InterPro" id="IPR009875">
    <property type="entry name" value="PilZ_domain"/>
</dbReference>
<evidence type="ECO:0000313" key="2">
    <source>
        <dbReference type="EMBL" id="TVM18656.1"/>
    </source>
</evidence>
<comment type="caution">
    <text evidence="2">The sequence shown here is derived from an EMBL/GenBank/DDBJ whole genome shotgun (WGS) entry which is preliminary data.</text>
</comment>
<protein>
    <recommendedName>
        <fullName evidence="1">PilZ domain-containing protein</fullName>
    </recommendedName>
</protein>
<feature type="domain" description="PilZ" evidence="1">
    <location>
        <begin position="123"/>
        <end position="223"/>
    </location>
</feature>
<dbReference type="Gene3D" id="2.40.10.220">
    <property type="entry name" value="predicted glycosyltransferase like domains"/>
    <property type="match status" value="1"/>
</dbReference>
<dbReference type="Pfam" id="PF07238">
    <property type="entry name" value="PilZ"/>
    <property type="match status" value="1"/>
</dbReference>
<accession>A0A7M3MGQ0</accession>
<sequence length="227" mass="24982">MLVNTLLRLLIVAMDDDATAEYASLVRHLGADCFIAHAPNEIAAILRSAPLHGVVLDMPTAVRIKGPDKQWVFKLLELYPLIRLRYSRKNDAITAIGAEQDARIALESFLKGPCASFTPRTIRRTERKTLHFNVILWRENDVEGELAVVDNFTPLGCFVITPTPMPPGERVVLVFPGAGATGDHLQVAARVIHHVPWGSKRSLPGAGLAFEPDGDEIHKALESLFHS</sequence>
<name>A0A7M3MGQ0_9BACT</name>